<reference evidence="1 2" key="1">
    <citation type="submission" date="2020-05" db="EMBL/GenBank/DDBJ databases">
        <title>Genetic diversity of Pseudomonas cichorii.</title>
        <authorList>
            <person name="Tani S."/>
            <person name="Yagi H."/>
            <person name="Hashimoto S."/>
            <person name="Iiyama K."/>
            <person name="Furuya N."/>
        </authorList>
    </citation>
    <scope>NUCLEOTIDE SEQUENCE [LARGE SCALE GENOMIC DNA]</scope>
    <source>
        <strain evidence="1 2">LMG 2162</strain>
    </source>
</reference>
<sequence>MLLREPDSLIPEIEFHNWPRFEMHVRGERYHSTITPELMESFLDFQKTINKSFALLRYSDSSRRLTNSDRDDLKILVQVGDGSSGFFAFLGDQAEALVTGLCEGFKTMDSKHKLITFLALGALGFGSAGFVYHLEHQAEARRVELAKLESDAERDERMKTLELVKQASEISADRYADLMKMVVERTPQIQTISDHMAGTYNKLIAATKDSESINLQGVEVPGAAVEELSNTPRNVAVEDRSVSVFTVRGVDHRSSTEYKLALFDVLRKTEITATLPRDGSFVTDQILDVIQEAEWGGKVVMLHLVTKTRAGKLIKAEVEKVTQITDQDAYDRAPES</sequence>
<evidence type="ECO:0000313" key="2">
    <source>
        <dbReference type="Proteomes" id="UP000614982"/>
    </source>
</evidence>
<proteinExistence type="predicted"/>
<keyword evidence="2" id="KW-1185">Reference proteome</keyword>
<dbReference type="EMBL" id="BLWA01000037">
    <property type="protein sequence ID" value="GFM95098.1"/>
    <property type="molecule type" value="Genomic_DNA"/>
</dbReference>
<gene>
    <name evidence="1" type="ORF">PSCICP_50700</name>
</gene>
<organism evidence="1 2">
    <name type="scientific">Pseudomonas cichorii</name>
    <dbReference type="NCBI Taxonomy" id="36746"/>
    <lineage>
        <taxon>Bacteria</taxon>
        <taxon>Pseudomonadati</taxon>
        <taxon>Pseudomonadota</taxon>
        <taxon>Gammaproteobacteria</taxon>
        <taxon>Pseudomonadales</taxon>
        <taxon>Pseudomonadaceae</taxon>
        <taxon>Pseudomonas</taxon>
    </lineage>
</organism>
<dbReference type="Proteomes" id="UP000614982">
    <property type="component" value="Unassembled WGS sequence"/>
</dbReference>
<protein>
    <submittedName>
        <fullName evidence="1">Uncharacterized protein</fullName>
    </submittedName>
</protein>
<accession>A0ABQ1DVQ6</accession>
<name>A0ABQ1DVQ6_PSECI</name>
<evidence type="ECO:0000313" key="1">
    <source>
        <dbReference type="EMBL" id="GFM95098.1"/>
    </source>
</evidence>
<comment type="caution">
    <text evidence="1">The sequence shown here is derived from an EMBL/GenBank/DDBJ whole genome shotgun (WGS) entry which is preliminary data.</text>
</comment>